<feature type="transmembrane region" description="Helical" evidence="1">
    <location>
        <begin position="59"/>
        <end position="79"/>
    </location>
</feature>
<proteinExistence type="predicted"/>
<keyword evidence="1" id="KW-1133">Transmembrane helix</keyword>
<evidence type="ECO:0000313" key="3">
    <source>
        <dbReference type="Proteomes" id="UP000321424"/>
    </source>
</evidence>
<accession>A0A511MV31</accession>
<keyword evidence="1" id="KW-0472">Membrane</keyword>
<protein>
    <submittedName>
        <fullName evidence="2">Uncharacterized protein</fullName>
    </submittedName>
</protein>
<evidence type="ECO:0000313" key="2">
    <source>
        <dbReference type="EMBL" id="GEM44251.1"/>
    </source>
</evidence>
<dbReference type="AlphaFoldDB" id="A0A511MV31"/>
<name>A0A511MV31_9NOCA</name>
<organism evidence="2 3">
    <name type="scientific">Nocardia ninae NBRC 108245</name>
    <dbReference type="NCBI Taxonomy" id="1210091"/>
    <lineage>
        <taxon>Bacteria</taxon>
        <taxon>Bacillati</taxon>
        <taxon>Actinomycetota</taxon>
        <taxon>Actinomycetes</taxon>
        <taxon>Mycobacteriales</taxon>
        <taxon>Nocardiaceae</taxon>
        <taxon>Nocardia</taxon>
    </lineage>
</organism>
<comment type="caution">
    <text evidence="2">The sequence shown here is derived from an EMBL/GenBank/DDBJ whole genome shotgun (WGS) entry which is preliminary data.</text>
</comment>
<sequence>MMVGMDSRDAREHLQTADVAYRAAAMPKLPTWVVVACGVLAGAAVALSGQHSSDGRVRALFVVGAALMVAAGIGLFLWARRRQGLDGIRGPARDDLVTMLVCLVPVFMVAVDPAPYFRWLYVGVGVVEGVLIMAMLGRRQ</sequence>
<feature type="transmembrane region" description="Helical" evidence="1">
    <location>
        <begin position="116"/>
        <end position="136"/>
    </location>
</feature>
<evidence type="ECO:0000256" key="1">
    <source>
        <dbReference type="SAM" id="Phobius"/>
    </source>
</evidence>
<dbReference type="Proteomes" id="UP000321424">
    <property type="component" value="Unassembled WGS sequence"/>
</dbReference>
<dbReference type="EMBL" id="BJXA01000149">
    <property type="protein sequence ID" value="GEM44251.1"/>
    <property type="molecule type" value="Genomic_DNA"/>
</dbReference>
<keyword evidence="1" id="KW-0812">Transmembrane</keyword>
<gene>
    <name evidence="2" type="ORF">NN4_87700</name>
</gene>
<reference evidence="2 3" key="1">
    <citation type="submission" date="2019-07" db="EMBL/GenBank/DDBJ databases">
        <title>Whole genome shotgun sequence of Nocardia ninae NBRC 108245.</title>
        <authorList>
            <person name="Hosoyama A."/>
            <person name="Uohara A."/>
            <person name="Ohji S."/>
            <person name="Ichikawa N."/>
        </authorList>
    </citation>
    <scope>NUCLEOTIDE SEQUENCE [LARGE SCALE GENOMIC DNA]</scope>
    <source>
        <strain evidence="2 3">NBRC 108245</strain>
    </source>
</reference>
<feature type="transmembrane region" description="Helical" evidence="1">
    <location>
        <begin position="91"/>
        <end position="110"/>
    </location>
</feature>
<feature type="transmembrane region" description="Helical" evidence="1">
    <location>
        <begin position="29"/>
        <end position="47"/>
    </location>
</feature>
<keyword evidence="3" id="KW-1185">Reference proteome</keyword>